<evidence type="ECO:0000313" key="2">
    <source>
        <dbReference type="Proteomes" id="UP001224622"/>
    </source>
</evidence>
<dbReference type="AlphaFoldDB" id="A0AAJ1YC65"/>
<sequence>MAKFRINRGDRQHQWPIHAASVTATPQMGYYRGQNRPFVV</sequence>
<dbReference type="RefSeq" id="WP_256444950.1">
    <property type="nucleotide sequence ID" value="NZ_CAMKVM010000022.1"/>
</dbReference>
<organism evidence="1 2">
    <name type="scientific">Serratia fonticola</name>
    <dbReference type="NCBI Taxonomy" id="47917"/>
    <lineage>
        <taxon>Bacteria</taxon>
        <taxon>Pseudomonadati</taxon>
        <taxon>Pseudomonadota</taxon>
        <taxon>Gammaproteobacteria</taxon>
        <taxon>Enterobacterales</taxon>
        <taxon>Yersiniaceae</taxon>
        <taxon>Serratia</taxon>
    </lineage>
</organism>
<proteinExistence type="predicted"/>
<dbReference type="Proteomes" id="UP001224622">
    <property type="component" value="Unassembled WGS sequence"/>
</dbReference>
<accession>A0AAJ1YC65</accession>
<comment type="caution">
    <text evidence="1">The sequence shown here is derived from an EMBL/GenBank/DDBJ whole genome shotgun (WGS) entry which is preliminary data.</text>
</comment>
<protein>
    <submittedName>
        <fullName evidence="1">Uncharacterized protein</fullName>
    </submittedName>
</protein>
<name>A0AAJ1YC65_SERFO</name>
<evidence type="ECO:0000313" key="1">
    <source>
        <dbReference type="EMBL" id="MDQ9125419.1"/>
    </source>
</evidence>
<reference evidence="1" key="1">
    <citation type="submission" date="2023-08" db="EMBL/GenBank/DDBJ databases">
        <title>The Comparative Genomic Analysis of Yersiniaceae from Polar Regions.</title>
        <authorList>
            <person name="Goncharov A."/>
            <person name="Aslanov B."/>
            <person name="Kolodzhieva V."/>
            <person name="Azarov D."/>
            <person name="Mochov A."/>
            <person name="Lebedeva E."/>
        </authorList>
    </citation>
    <scope>NUCLEOTIDE SEQUENCE</scope>
    <source>
        <strain evidence="1">Vf</strain>
    </source>
</reference>
<gene>
    <name evidence="1" type="ORF">RDT67_03115</name>
</gene>
<dbReference type="EMBL" id="JAVIGA010000002">
    <property type="protein sequence ID" value="MDQ9125419.1"/>
    <property type="molecule type" value="Genomic_DNA"/>
</dbReference>